<evidence type="ECO:0000256" key="10">
    <source>
        <dbReference type="HAMAP-Rule" id="MF_00110"/>
    </source>
</evidence>
<dbReference type="GO" id="GO:0009423">
    <property type="term" value="P:chorismate biosynthetic process"/>
    <property type="evidence" value="ECO:0007669"/>
    <property type="project" value="UniProtKB-UniRule"/>
</dbReference>
<dbReference type="EMBL" id="DTMM01000004">
    <property type="protein sequence ID" value="HFT92349.1"/>
    <property type="molecule type" value="Genomic_DNA"/>
</dbReference>
<dbReference type="GO" id="GO:0046872">
    <property type="term" value="F:metal ion binding"/>
    <property type="evidence" value="ECO:0007669"/>
    <property type="project" value="UniProtKB-KW"/>
</dbReference>
<evidence type="ECO:0000259" key="12">
    <source>
        <dbReference type="Pfam" id="PF01761"/>
    </source>
</evidence>
<evidence type="ECO:0000256" key="9">
    <source>
        <dbReference type="ARBA" id="ARBA00023285"/>
    </source>
</evidence>
<comment type="caution">
    <text evidence="14">The sequence shown here is derived from an EMBL/GenBank/DDBJ whole genome shotgun (WGS) entry which is preliminary data.</text>
</comment>
<dbReference type="CDD" id="cd08195">
    <property type="entry name" value="DHQS"/>
    <property type="match status" value="1"/>
</dbReference>
<keyword evidence="4 10" id="KW-0479">Metal-binding</keyword>
<dbReference type="HAMAP" id="MF_00110">
    <property type="entry name" value="DHQ_synthase"/>
    <property type="match status" value="1"/>
</dbReference>
<comment type="cofactor">
    <cofactor evidence="10">
        <name>Co(2+)</name>
        <dbReference type="ChEBI" id="CHEBI:48828"/>
    </cofactor>
    <cofactor evidence="10">
        <name>Zn(2+)</name>
        <dbReference type="ChEBI" id="CHEBI:29105"/>
    </cofactor>
    <text evidence="10">Binds 1 divalent metal cation per subunit. Can use either Co(2+) or Zn(2+).</text>
</comment>
<feature type="binding site" evidence="10">
    <location>
        <begin position="104"/>
        <end position="108"/>
    </location>
    <ligand>
        <name>NAD(+)</name>
        <dbReference type="ChEBI" id="CHEBI:57540"/>
    </ligand>
</feature>
<comment type="caution">
    <text evidence="10">Lacks conserved residue(s) required for the propagation of feature annotation.</text>
</comment>
<evidence type="ECO:0000256" key="3">
    <source>
        <dbReference type="ARBA" id="ARBA00003485"/>
    </source>
</evidence>
<feature type="binding site" evidence="10">
    <location>
        <position position="265"/>
    </location>
    <ligand>
        <name>Zn(2+)</name>
        <dbReference type="ChEBI" id="CHEBI:29105"/>
    </ligand>
</feature>
<dbReference type="Pfam" id="PF01761">
    <property type="entry name" value="DHQ_synthase"/>
    <property type="match status" value="1"/>
</dbReference>
<evidence type="ECO:0000256" key="8">
    <source>
        <dbReference type="ARBA" id="ARBA00023239"/>
    </source>
</evidence>
<feature type="binding site" evidence="10">
    <location>
        <position position="183"/>
    </location>
    <ligand>
        <name>Zn(2+)</name>
        <dbReference type="ChEBI" id="CHEBI:29105"/>
    </ligand>
</feature>
<dbReference type="FunFam" id="3.40.50.1970:FF:000007">
    <property type="entry name" value="Pentafunctional AROM polypeptide"/>
    <property type="match status" value="1"/>
</dbReference>
<dbReference type="SUPFAM" id="SSF56796">
    <property type="entry name" value="Dehydroquinate synthase-like"/>
    <property type="match status" value="1"/>
</dbReference>
<dbReference type="PANTHER" id="PTHR43622:SF1">
    <property type="entry name" value="3-DEHYDROQUINATE SYNTHASE"/>
    <property type="match status" value="1"/>
</dbReference>
<dbReference type="GO" id="GO:0000166">
    <property type="term" value="F:nucleotide binding"/>
    <property type="evidence" value="ECO:0007669"/>
    <property type="project" value="UniProtKB-KW"/>
</dbReference>
<evidence type="ECO:0000256" key="2">
    <source>
        <dbReference type="ARBA" id="ARBA00001947"/>
    </source>
</evidence>
<comment type="cofactor">
    <cofactor evidence="1 10">
        <name>NAD(+)</name>
        <dbReference type="ChEBI" id="CHEBI:57540"/>
    </cofactor>
</comment>
<proteinExistence type="inferred from homology"/>
<evidence type="ECO:0000259" key="13">
    <source>
        <dbReference type="Pfam" id="PF24621"/>
    </source>
</evidence>
<keyword evidence="7 10" id="KW-0520">NAD</keyword>
<feature type="binding site" evidence="10">
    <location>
        <begin position="128"/>
        <end position="129"/>
    </location>
    <ligand>
        <name>NAD(+)</name>
        <dbReference type="ChEBI" id="CHEBI:57540"/>
    </ligand>
</feature>
<evidence type="ECO:0000256" key="4">
    <source>
        <dbReference type="ARBA" id="ARBA00022723"/>
    </source>
</evidence>
<dbReference type="InterPro" id="IPR030963">
    <property type="entry name" value="DHQ_synth_fam"/>
</dbReference>
<feature type="binding site" evidence="10">
    <location>
        <position position="141"/>
    </location>
    <ligand>
        <name>NAD(+)</name>
        <dbReference type="ChEBI" id="CHEBI:57540"/>
    </ligand>
</feature>
<reference evidence="14" key="1">
    <citation type="journal article" date="2020" name="mSystems">
        <title>Genome- and Community-Level Interaction Insights into Carbon Utilization and Element Cycling Functions of Hydrothermarchaeota in Hydrothermal Sediment.</title>
        <authorList>
            <person name="Zhou Z."/>
            <person name="Liu Y."/>
            <person name="Xu W."/>
            <person name="Pan J."/>
            <person name="Luo Z.H."/>
            <person name="Li M."/>
        </authorList>
    </citation>
    <scope>NUCLEOTIDE SEQUENCE [LARGE SCALE GENOMIC DNA]</scope>
    <source>
        <strain evidence="14">SpSt-902</strain>
    </source>
</reference>
<protein>
    <recommendedName>
        <fullName evidence="10 11">3-dehydroquinate synthase</fullName>
        <shortName evidence="10">DHQS</shortName>
        <ecNumber evidence="10 11">4.2.3.4</ecNumber>
    </recommendedName>
</protein>
<dbReference type="NCBIfam" id="TIGR01357">
    <property type="entry name" value="aroB"/>
    <property type="match status" value="1"/>
</dbReference>
<organism evidence="14">
    <name type="scientific">Leptospirillum ferriphilum</name>
    <dbReference type="NCBI Taxonomy" id="178606"/>
    <lineage>
        <taxon>Bacteria</taxon>
        <taxon>Pseudomonadati</taxon>
        <taxon>Nitrospirota</taxon>
        <taxon>Nitrospiria</taxon>
        <taxon>Nitrospirales</taxon>
        <taxon>Nitrospiraceae</taxon>
        <taxon>Leptospirillum</taxon>
    </lineage>
</organism>
<feature type="binding site" evidence="10">
    <location>
        <position position="150"/>
    </location>
    <ligand>
        <name>NAD(+)</name>
        <dbReference type="ChEBI" id="CHEBI:57540"/>
    </ligand>
</feature>
<name>A0A7C3QTK8_9BACT</name>
<keyword evidence="10" id="KW-0057">Aromatic amino acid biosynthesis</keyword>
<evidence type="ECO:0000256" key="7">
    <source>
        <dbReference type="ARBA" id="ARBA00023027"/>
    </source>
</evidence>
<dbReference type="InterPro" id="IPR016037">
    <property type="entry name" value="DHQ_synth_AroB"/>
</dbReference>
<dbReference type="InterPro" id="IPR056179">
    <property type="entry name" value="DHQS_C"/>
</dbReference>
<comment type="similarity">
    <text evidence="10">Belongs to the sugar phosphate cyclases superfamily. Dehydroquinate synthase family.</text>
</comment>
<evidence type="ECO:0000256" key="11">
    <source>
        <dbReference type="NCBIfam" id="TIGR01357"/>
    </source>
</evidence>
<dbReference type="GO" id="GO:0005737">
    <property type="term" value="C:cytoplasm"/>
    <property type="evidence" value="ECO:0007669"/>
    <property type="project" value="UniProtKB-SubCell"/>
</dbReference>
<evidence type="ECO:0000313" key="14">
    <source>
        <dbReference type="EMBL" id="HFT92349.1"/>
    </source>
</evidence>
<comment type="function">
    <text evidence="3 10">Catalyzes the conversion of 3-deoxy-D-arabino-heptulosonate 7-phosphate (DAHP) to dehydroquinate (DHQ).</text>
</comment>
<evidence type="ECO:0000256" key="1">
    <source>
        <dbReference type="ARBA" id="ARBA00001911"/>
    </source>
</evidence>
<keyword evidence="8 10" id="KW-0456">Lyase</keyword>
<dbReference type="GO" id="GO:0003856">
    <property type="term" value="F:3-dehydroquinate synthase activity"/>
    <property type="evidence" value="ECO:0007669"/>
    <property type="project" value="UniProtKB-UniRule"/>
</dbReference>
<comment type="cofactor">
    <cofactor evidence="2">
        <name>Zn(2+)</name>
        <dbReference type="ChEBI" id="CHEBI:29105"/>
    </cofactor>
</comment>
<keyword evidence="5 10" id="KW-0547">Nucleotide-binding</keyword>
<dbReference type="InterPro" id="IPR050071">
    <property type="entry name" value="Dehydroquinate_synthase"/>
</dbReference>
<dbReference type="GO" id="GO:0008652">
    <property type="term" value="P:amino acid biosynthetic process"/>
    <property type="evidence" value="ECO:0007669"/>
    <property type="project" value="UniProtKB-KW"/>
</dbReference>
<dbReference type="Pfam" id="PF24621">
    <property type="entry name" value="DHQS_C"/>
    <property type="match status" value="1"/>
</dbReference>
<dbReference type="Gene3D" id="1.20.1090.10">
    <property type="entry name" value="Dehydroquinate synthase-like - alpha domain"/>
    <property type="match status" value="1"/>
</dbReference>
<gene>
    <name evidence="10 14" type="primary">aroB</name>
    <name evidence="14" type="ORF">ENX03_00125</name>
</gene>
<feature type="binding site" evidence="10">
    <location>
        <position position="248"/>
    </location>
    <ligand>
        <name>Zn(2+)</name>
        <dbReference type="ChEBI" id="CHEBI:29105"/>
    </ligand>
</feature>
<keyword evidence="10" id="KW-0028">Amino-acid biosynthesis</keyword>
<dbReference type="PIRSF" id="PIRSF001455">
    <property type="entry name" value="DHQ_synth"/>
    <property type="match status" value="1"/>
</dbReference>
<comment type="catalytic activity">
    <reaction evidence="10">
        <text>7-phospho-2-dehydro-3-deoxy-D-arabino-heptonate = 3-dehydroquinate + phosphate</text>
        <dbReference type="Rhea" id="RHEA:21968"/>
        <dbReference type="ChEBI" id="CHEBI:32364"/>
        <dbReference type="ChEBI" id="CHEBI:43474"/>
        <dbReference type="ChEBI" id="CHEBI:58394"/>
        <dbReference type="EC" id="4.2.3.4"/>
    </reaction>
</comment>
<dbReference type="AlphaFoldDB" id="A0A7C3QTK8"/>
<dbReference type="PANTHER" id="PTHR43622">
    <property type="entry name" value="3-DEHYDROQUINATE SYNTHASE"/>
    <property type="match status" value="1"/>
</dbReference>
<dbReference type="Gene3D" id="3.40.50.1970">
    <property type="match status" value="1"/>
</dbReference>
<evidence type="ECO:0000256" key="5">
    <source>
        <dbReference type="ARBA" id="ARBA00022741"/>
    </source>
</evidence>
<evidence type="ECO:0000256" key="6">
    <source>
        <dbReference type="ARBA" id="ARBA00022833"/>
    </source>
</evidence>
<dbReference type="UniPathway" id="UPA00053">
    <property type="reaction ID" value="UER00085"/>
</dbReference>
<comment type="subcellular location">
    <subcellularLocation>
        <location evidence="10">Cytoplasm</location>
    </subcellularLocation>
</comment>
<feature type="domain" description="3-dehydroquinate synthase N-terminal" evidence="12">
    <location>
        <begin position="68"/>
        <end position="177"/>
    </location>
</feature>
<sequence>MVSSSSGPYAIRLGNGIREQIPDLLQTLGFPQNEKIGLISNETVRVLHANALSSRLEKKGYPVVNFDFHDGESYKTMDSVMSCLEKLLSVKWERKNPLIVLGGGVTGDMGGFVGSVLLRGVPVIHVPTTVVGQVDSSIGGKTGVDHFEGKNLIGSFYPPKAVWIDPSYLETLSLRERRSGLGEVIKYAMIGDKNLLEFLDAALETLASKNFDREVWEKAIFYCASDKARIVSEDEKESGIRMNLNFGHTFGHALERATGYQGLLHGEAVGLGMIVAARIGTLLGITEKGTEEIIVDFLQQAHLPCEWPKEIAYRDLERYLRNDKKSSSGMVTLVLPVRPGEVVRTNQYEPSVLGSAIP</sequence>
<comment type="pathway">
    <text evidence="10">Metabolic intermediate biosynthesis; chorismate biosynthesis; chorismate from D-erythrose 4-phosphate and phosphoenolpyruvate: step 2/7.</text>
</comment>
<dbReference type="InterPro" id="IPR030960">
    <property type="entry name" value="DHQS/DOIS_N"/>
</dbReference>
<keyword evidence="10" id="KW-0963">Cytoplasm</keyword>
<keyword evidence="6 10" id="KW-0862">Zinc</keyword>
<keyword evidence="9 10" id="KW-0170">Cobalt</keyword>
<dbReference type="EC" id="4.2.3.4" evidence="10 11"/>
<dbReference type="GO" id="GO:0009073">
    <property type="term" value="P:aromatic amino acid family biosynthetic process"/>
    <property type="evidence" value="ECO:0007669"/>
    <property type="project" value="UniProtKB-KW"/>
</dbReference>
<accession>A0A7C3QTK8</accession>
<feature type="binding site" evidence="10">
    <location>
        <begin position="70"/>
        <end position="75"/>
    </location>
    <ligand>
        <name>NAD(+)</name>
        <dbReference type="ChEBI" id="CHEBI:57540"/>
    </ligand>
</feature>
<feature type="domain" description="3-dehydroquinate synthase C-terminal" evidence="13">
    <location>
        <begin position="180"/>
        <end position="326"/>
    </location>
</feature>